<gene>
    <name evidence="2" type="ORF">BAUCODRAFT_30205</name>
</gene>
<accession>M2NK40</accession>
<name>M2NK40_BAUPA</name>
<keyword evidence="1" id="KW-0732">Signal</keyword>
<reference evidence="2 3" key="1">
    <citation type="journal article" date="2012" name="PLoS Pathog.">
        <title>Diverse lifestyles and strategies of plant pathogenesis encoded in the genomes of eighteen Dothideomycetes fungi.</title>
        <authorList>
            <person name="Ohm R.A."/>
            <person name="Feau N."/>
            <person name="Henrissat B."/>
            <person name="Schoch C.L."/>
            <person name="Horwitz B.A."/>
            <person name="Barry K.W."/>
            <person name="Condon B.J."/>
            <person name="Copeland A.C."/>
            <person name="Dhillon B."/>
            <person name="Glaser F."/>
            <person name="Hesse C.N."/>
            <person name="Kosti I."/>
            <person name="LaButti K."/>
            <person name="Lindquist E.A."/>
            <person name="Lucas S."/>
            <person name="Salamov A.A."/>
            <person name="Bradshaw R.E."/>
            <person name="Ciuffetti L."/>
            <person name="Hamelin R.C."/>
            <person name="Kema G.H.J."/>
            <person name="Lawrence C."/>
            <person name="Scott J.A."/>
            <person name="Spatafora J.W."/>
            <person name="Turgeon B.G."/>
            <person name="de Wit P.J.G.M."/>
            <person name="Zhong S."/>
            <person name="Goodwin S.B."/>
            <person name="Grigoriev I.V."/>
        </authorList>
    </citation>
    <scope>NUCLEOTIDE SEQUENCE [LARGE SCALE GENOMIC DNA]</scope>
    <source>
        <strain evidence="2 3">UAMH 10762</strain>
    </source>
</reference>
<dbReference type="HOGENOM" id="CLU_2941354_0_0_1"/>
<organism evidence="2 3">
    <name type="scientific">Baudoinia panamericana (strain UAMH 10762)</name>
    <name type="common">Angels' share fungus</name>
    <name type="synonym">Baudoinia compniacensis (strain UAMH 10762)</name>
    <dbReference type="NCBI Taxonomy" id="717646"/>
    <lineage>
        <taxon>Eukaryota</taxon>
        <taxon>Fungi</taxon>
        <taxon>Dikarya</taxon>
        <taxon>Ascomycota</taxon>
        <taxon>Pezizomycotina</taxon>
        <taxon>Dothideomycetes</taxon>
        <taxon>Dothideomycetidae</taxon>
        <taxon>Mycosphaerellales</taxon>
        <taxon>Teratosphaeriaceae</taxon>
        <taxon>Baudoinia</taxon>
    </lineage>
</organism>
<proteinExistence type="predicted"/>
<feature type="chain" id="PRO_5004022080" evidence="1">
    <location>
        <begin position="28"/>
        <end position="60"/>
    </location>
</feature>
<evidence type="ECO:0000313" key="3">
    <source>
        <dbReference type="Proteomes" id="UP000011761"/>
    </source>
</evidence>
<evidence type="ECO:0000313" key="2">
    <source>
        <dbReference type="EMBL" id="EMC99799.1"/>
    </source>
</evidence>
<dbReference type="EMBL" id="KB445551">
    <property type="protein sequence ID" value="EMC99799.1"/>
    <property type="molecule type" value="Genomic_DNA"/>
</dbReference>
<sequence length="60" mass="6832">MPLEVVWCSSGLTCLLACLLRLWEVFCGELETVDGNLHVVAIELELYLPVSVSFRQYLFI</sequence>
<dbReference type="GeneID" id="19111148"/>
<dbReference type="RefSeq" id="XP_007672968.1">
    <property type="nucleotide sequence ID" value="XM_007674778.1"/>
</dbReference>
<feature type="signal peptide" evidence="1">
    <location>
        <begin position="1"/>
        <end position="27"/>
    </location>
</feature>
<evidence type="ECO:0000256" key="1">
    <source>
        <dbReference type="SAM" id="SignalP"/>
    </source>
</evidence>
<dbReference type="KEGG" id="bcom:BAUCODRAFT_30205"/>
<dbReference type="Proteomes" id="UP000011761">
    <property type="component" value="Unassembled WGS sequence"/>
</dbReference>
<protein>
    <submittedName>
        <fullName evidence="2">Uncharacterized protein</fullName>
    </submittedName>
</protein>
<dbReference type="AlphaFoldDB" id="M2NK40"/>
<keyword evidence="3" id="KW-1185">Reference proteome</keyword>